<evidence type="ECO:0000256" key="2">
    <source>
        <dbReference type="SAM" id="MobiDB-lite"/>
    </source>
</evidence>
<evidence type="ECO:0000313" key="3">
    <source>
        <dbReference type="EMBL" id="MXP24160.1"/>
    </source>
</evidence>
<evidence type="ECO:0000256" key="1">
    <source>
        <dbReference type="ARBA" id="ARBA00022679"/>
    </source>
</evidence>
<sequence>MASQRPYSGLKVVEFANNAAGELVGKLFAQMGADVIKIEPPGGSPSRRIGPYLRDREDLEHSLTYWHYNVSKKSVVLDVLTESGRHRLTTLLGDADIFVFSGHLAEFRELGLSSELLTGLNPKLISIVITPFGLTGPWSELKSCDLVAFAASGVLANCGYDDHSIPPIRPTGNQTFHTAASFAHSAALLALIHRLSTGSGDFIDLAVHDAMAITVELANAYWFYPRVKIGRQTARLASPTQTAPAQFVCADGRHVVLVFILNEQKAWMIMLEWLDSHGLSMDLVDEAFLDPAYRQENFAHIHEVLEVFFLMIDAETAFREGQQRGMPIGAVYSPEEVLGIEHLRVREFFNEVDFADAASARTPGAPYRFSAFDERPPARSPRLGEHTSEVLPTAISVNR</sequence>
<organism evidence="3 4">
    <name type="scientific">Gordonia mangrovi</name>
    <dbReference type="NCBI Taxonomy" id="2665643"/>
    <lineage>
        <taxon>Bacteria</taxon>
        <taxon>Bacillati</taxon>
        <taxon>Actinomycetota</taxon>
        <taxon>Actinomycetes</taxon>
        <taxon>Mycobacteriales</taxon>
        <taxon>Gordoniaceae</taxon>
        <taxon>Gordonia</taxon>
    </lineage>
</organism>
<dbReference type="InterPro" id="IPR023606">
    <property type="entry name" value="CoA-Trfase_III_dom_1_sf"/>
</dbReference>
<name>A0A6L7GW54_9ACTN</name>
<dbReference type="Gene3D" id="3.30.1540.10">
    <property type="entry name" value="formyl-coa transferase, domain 3"/>
    <property type="match status" value="1"/>
</dbReference>
<comment type="caution">
    <text evidence="3">The sequence shown here is derived from an EMBL/GenBank/DDBJ whole genome shotgun (WGS) entry which is preliminary data.</text>
</comment>
<dbReference type="Pfam" id="PF02515">
    <property type="entry name" value="CoA_transf_3"/>
    <property type="match status" value="1"/>
</dbReference>
<dbReference type="GO" id="GO:0008410">
    <property type="term" value="F:CoA-transferase activity"/>
    <property type="evidence" value="ECO:0007669"/>
    <property type="project" value="TreeGrafter"/>
</dbReference>
<reference evidence="3 4" key="1">
    <citation type="submission" date="2019-11" db="EMBL/GenBank/DDBJ databases">
        <title>Gordonia sp. nov., a novel actinobacterium isolated from mangrove soil in Hainan.</title>
        <authorList>
            <person name="Huang X."/>
            <person name="Xie Y."/>
            <person name="Chu X."/>
            <person name="Xiao K."/>
        </authorList>
    </citation>
    <scope>NUCLEOTIDE SEQUENCE [LARGE SCALE GENOMIC DNA]</scope>
    <source>
        <strain evidence="3 4">HNM0687</strain>
    </source>
</reference>
<feature type="region of interest" description="Disordered" evidence="2">
    <location>
        <begin position="370"/>
        <end position="399"/>
    </location>
</feature>
<dbReference type="Proteomes" id="UP000475545">
    <property type="component" value="Unassembled WGS sequence"/>
</dbReference>
<feature type="compositionally biased region" description="Basic and acidic residues" evidence="2">
    <location>
        <begin position="371"/>
        <end position="388"/>
    </location>
</feature>
<dbReference type="AlphaFoldDB" id="A0A6L7GW54"/>
<dbReference type="InterPro" id="IPR003673">
    <property type="entry name" value="CoA-Trfase_fam_III"/>
</dbReference>
<dbReference type="EMBL" id="WMBR01000009">
    <property type="protein sequence ID" value="MXP24160.1"/>
    <property type="molecule type" value="Genomic_DNA"/>
</dbReference>
<dbReference type="PANTHER" id="PTHR48207:SF3">
    <property type="entry name" value="SUCCINATE--HYDROXYMETHYLGLUTARATE COA-TRANSFERASE"/>
    <property type="match status" value="1"/>
</dbReference>
<dbReference type="InterPro" id="IPR050483">
    <property type="entry name" value="CoA-transferase_III_domain"/>
</dbReference>
<dbReference type="Gene3D" id="3.40.50.10540">
    <property type="entry name" value="Crotonobetainyl-coa:carnitine coa-transferase, domain 1"/>
    <property type="match status" value="1"/>
</dbReference>
<proteinExistence type="predicted"/>
<gene>
    <name evidence="3" type="ORF">GIY30_22750</name>
</gene>
<keyword evidence="1 3" id="KW-0808">Transferase</keyword>
<evidence type="ECO:0000313" key="4">
    <source>
        <dbReference type="Proteomes" id="UP000475545"/>
    </source>
</evidence>
<dbReference type="InterPro" id="IPR044855">
    <property type="entry name" value="CoA-Trfase_III_dom3_sf"/>
</dbReference>
<dbReference type="PANTHER" id="PTHR48207">
    <property type="entry name" value="SUCCINATE--HYDROXYMETHYLGLUTARATE COA-TRANSFERASE"/>
    <property type="match status" value="1"/>
</dbReference>
<dbReference type="SUPFAM" id="SSF89796">
    <property type="entry name" value="CoA-transferase family III (CaiB/BaiF)"/>
    <property type="match status" value="1"/>
</dbReference>
<keyword evidence="4" id="KW-1185">Reference proteome</keyword>
<protein>
    <submittedName>
        <fullName evidence="3">CoA transferase</fullName>
    </submittedName>
</protein>
<accession>A0A6L7GW54</accession>